<evidence type="ECO:0000313" key="4">
    <source>
        <dbReference type="Proteomes" id="UP001279734"/>
    </source>
</evidence>
<feature type="chain" id="PRO_5041992220" description="Secreted protein" evidence="2">
    <location>
        <begin position="20"/>
        <end position="81"/>
    </location>
</feature>
<accession>A0AAD3TI46</accession>
<gene>
    <name evidence="3" type="ORF">Nepgr_031352</name>
</gene>
<reference evidence="3" key="1">
    <citation type="submission" date="2023-05" db="EMBL/GenBank/DDBJ databases">
        <title>Nepenthes gracilis genome sequencing.</title>
        <authorList>
            <person name="Fukushima K."/>
        </authorList>
    </citation>
    <scope>NUCLEOTIDE SEQUENCE</scope>
    <source>
        <strain evidence="3">SING2019-196</strain>
    </source>
</reference>
<dbReference type="AlphaFoldDB" id="A0AAD3TI46"/>
<keyword evidence="2" id="KW-0732">Signal</keyword>
<comment type="caution">
    <text evidence="3">The sequence shown here is derived from an EMBL/GenBank/DDBJ whole genome shotgun (WGS) entry which is preliminary data.</text>
</comment>
<sequence>MKLPNFIFSVILGILLASATKRSRKRRGFSPGFCFMWERCHDCFSSHRLDAYLSQKRSVSSRKSLASSKGDDETVKASPFA</sequence>
<feature type="region of interest" description="Disordered" evidence="1">
    <location>
        <begin position="60"/>
        <end position="81"/>
    </location>
</feature>
<evidence type="ECO:0000256" key="1">
    <source>
        <dbReference type="SAM" id="MobiDB-lite"/>
    </source>
</evidence>
<evidence type="ECO:0008006" key="5">
    <source>
        <dbReference type="Google" id="ProtNLM"/>
    </source>
</evidence>
<keyword evidence="4" id="KW-1185">Reference proteome</keyword>
<dbReference type="EMBL" id="BSYO01000036">
    <property type="protein sequence ID" value="GMH29509.1"/>
    <property type="molecule type" value="Genomic_DNA"/>
</dbReference>
<evidence type="ECO:0000256" key="2">
    <source>
        <dbReference type="SAM" id="SignalP"/>
    </source>
</evidence>
<dbReference type="Proteomes" id="UP001279734">
    <property type="component" value="Unassembled WGS sequence"/>
</dbReference>
<protein>
    <recommendedName>
        <fullName evidence="5">Secreted protein</fullName>
    </recommendedName>
</protein>
<feature type="signal peptide" evidence="2">
    <location>
        <begin position="1"/>
        <end position="19"/>
    </location>
</feature>
<name>A0AAD3TI46_NEPGR</name>
<proteinExistence type="predicted"/>
<evidence type="ECO:0000313" key="3">
    <source>
        <dbReference type="EMBL" id="GMH29509.1"/>
    </source>
</evidence>
<organism evidence="3 4">
    <name type="scientific">Nepenthes gracilis</name>
    <name type="common">Slender pitcher plant</name>
    <dbReference type="NCBI Taxonomy" id="150966"/>
    <lineage>
        <taxon>Eukaryota</taxon>
        <taxon>Viridiplantae</taxon>
        <taxon>Streptophyta</taxon>
        <taxon>Embryophyta</taxon>
        <taxon>Tracheophyta</taxon>
        <taxon>Spermatophyta</taxon>
        <taxon>Magnoliopsida</taxon>
        <taxon>eudicotyledons</taxon>
        <taxon>Gunneridae</taxon>
        <taxon>Pentapetalae</taxon>
        <taxon>Caryophyllales</taxon>
        <taxon>Nepenthaceae</taxon>
        <taxon>Nepenthes</taxon>
    </lineage>
</organism>